<keyword evidence="2" id="KW-1185">Reference proteome</keyword>
<protein>
    <submittedName>
        <fullName evidence="1">Uncharacterized protein</fullName>
    </submittedName>
</protein>
<proteinExistence type="predicted"/>
<feature type="non-terminal residue" evidence="1">
    <location>
        <position position="1"/>
    </location>
</feature>
<accession>A0ABV0A5N7</accession>
<organism evidence="1 2">
    <name type="scientific">Methylobacterium ajmalii</name>
    <dbReference type="NCBI Taxonomy" id="2738439"/>
    <lineage>
        <taxon>Bacteria</taxon>
        <taxon>Pseudomonadati</taxon>
        <taxon>Pseudomonadota</taxon>
        <taxon>Alphaproteobacteria</taxon>
        <taxon>Hyphomicrobiales</taxon>
        <taxon>Methylobacteriaceae</taxon>
        <taxon>Methylobacterium</taxon>
    </lineage>
</organism>
<dbReference type="EMBL" id="JAQYXP010000009">
    <property type="protein sequence ID" value="MEN3238898.1"/>
    <property type="molecule type" value="Genomic_DNA"/>
</dbReference>
<sequence length="146" mass="14564">PAAQVLQPGQVAANPFVRTMTAGQLTDWAARKVGGGAPTMRMPGGSSAPGAFGLSGPTQGRVPFSMVPAGGAAMAMPTDGANAGPGLASLLRALMEEPAAAPQAQAAPAPASAPFGFAPYAAPTPAPTAFDYEKTLALLRPRRPTR</sequence>
<comment type="caution">
    <text evidence="1">The sequence shown here is derived from an EMBL/GenBank/DDBJ whole genome shotgun (WGS) entry which is preliminary data.</text>
</comment>
<name>A0ABV0A5N7_9HYPH</name>
<evidence type="ECO:0000313" key="2">
    <source>
        <dbReference type="Proteomes" id="UP001407347"/>
    </source>
</evidence>
<evidence type="ECO:0000313" key="1">
    <source>
        <dbReference type="EMBL" id="MEN3238898.1"/>
    </source>
</evidence>
<reference evidence="1 2" key="1">
    <citation type="journal article" date="2023" name="PLoS ONE">
        <title>Complete genome assembly of Hawai'i environmental nontuberculous mycobacteria reveals unexpected co-isolation with methylobacteria.</title>
        <authorList>
            <person name="Hendrix J."/>
            <person name="Epperson L.E."/>
            <person name="Tong E.I."/>
            <person name="Chan Y.L."/>
            <person name="Hasan N.A."/>
            <person name="Dawrs S.N."/>
            <person name="Norton G.J."/>
            <person name="Virdi R."/>
            <person name="Crooks J.L."/>
            <person name="Chan E.D."/>
            <person name="Honda J.R."/>
            <person name="Strong M."/>
        </authorList>
    </citation>
    <scope>NUCLEOTIDE SEQUENCE [LARGE SCALE GENOMIC DNA]</scope>
    <source>
        <strain evidence="1 2">NJH_HI04-1</strain>
    </source>
</reference>
<dbReference type="Proteomes" id="UP001407347">
    <property type="component" value="Unassembled WGS sequence"/>
</dbReference>
<gene>
    <name evidence="1" type="ORF">PUR29_36295</name>
</gene>